<dbReference type="EMBL" id="CAJJDN010000029">
    <property type="protein sequence ID" value="CAD8072322.1"/>
    <property type="molecule type" value="Genomic_DNA"/>
</dbReference>
<organism evidence="1 2">
    <name type="scientific">Paramecium sonneborni</name>
    <dbReference type="NCBI Taxonomy" id="65129"/>
    <lineage>
        <taxon>Eukaryota</taxon>
        <taxon>Sar</taxon>
        <taxon>Alveolata</taxon>
        <taxon>Ciliophora</taxon>
        <taxon>Intramacronucleata</taxon>
        <taxon>Oligohymenophorea</taxon>
        <taxon>Peniculida</taxon>
        <taxon>Parameciidae</taxon>
        <taxon>Paramecium</taxon>
    </lineage>
</organism>
<accession>A0A8S1M1E4</accession>
<evidence type="ECO:0000313" key="2">
    <source>
        <dbReference type="Proteomes" id="UP000692954"/>
    </source>
</evidence>
<dbReference type="Proteomes" id="UP000692954">
    <property type="component" value="Unassembled WGS sequence"/>
</dbReference>
<keyword evidence="2" id="KW-1185">Reference proteome</keyword>
<dbReference type="AlphaFoldDB" id="A0A8S1M1E4"/>
<evidence type="ECO:0000313" key="1">
    <source>
        <dbReference type="EMBL" id="CAD8072322.1"/>
    </source>
</evidence>
<comment type="caution">
    <text evidence="1">The sequence shown here is derived from an EMBL/GenBank/DDBJ whole genome shotgun (WGS) entry which is preliminary data.</text>
</comment>
<protein>
    <submittedName>
        <fullName evidence="1">Uncharacterized protein</fullName>
    </submittedName>
</protein>
<sequence>MRFNIQLNVCKTQIRTTNQQDPNKISNISICRILKVSRDFFKIDRGYGNFFHIIYKSHYILRFDLKSLQLGSEFVFELGTFLQTNLLFLITLDQNTFVKIKEKAKYLKNIKQESHQLYLLYYANHKKTLLNLVISISIFQSSLNNQQIIKQIQIFYVFSSLQYKKNLQSSEDSADPSQIELVKQLYSNLKENTQDNYKEFTHQMLLLFLLLIIRKEIIIVILRRLSKFR</sequence>
<reference evidence="1" key="1">
    <citation type="submission" date="2021-01" db="EMBL/GenBank/DDBJ databases">
        <authorList>
            <consortium name="Genoscope - CEA"/>
            <person name="William W."/>
        </authorList>
    </citation>
    <scope>NUCLEOTIDE SEQUENCE</scope>
</reference>
<proteinExistence type="predicted"/>
<name>A0A8S1M1E4_9CILI</name>
<gene>
    <name evidence="1" type="ORF">PSON_ATCC_30995.1.T0290107</name>
</gene>